<evidence type="ECO:0000313" key="2">
    <source>
        <dbReference type="Proteomes" id="UP001500218"/>
    </source>
</evidence>
<dbReference type="EMBL" id="BAAALT010000020">
    <property type="protein sequence ID" value="GAA1789770.1"/>
    <property type="molecule type" value="Genomic_DNA"/>
</dbReference>
<accession>A0ABP4XPC7</accession>
<sequence length="96" mass="10685">MSVTTAPQHDTRIGRQSRRWQLACLDMAGTTVRDNSLVEQAFTVAVAGQGVAPRTTAYEDALTIVRKTMGQSRIEVFRRMDPARIHTGRRPSVCRA</sequence>
<dbReference type="RefSeq" id="WP_344126681.1">
    <property type="nucleotide sequence ID" value="NZ_BAAALT010000020.1"/>
</dbReference>
<keyword evidence="2" id="KW-1185">Reference proteome</keyword>
<comment type="caution">
    <text evidence="1">The sequence shown here is derived from an EMBL/GenBank/DDBJ whole genome shotgun (WGS) entry which is preliminary data.</text>
</comment>
<protein>
    <submittedName>
        <fullName evidence="1">Uncharacterized protein</fullName>
    </submittedName>
</protein>
<gene>
    <name evidence="1" type="ORF">GCM10009682_09830</name>
</gene>
<dbReference type="Proteomes" id="UP001500218">
    <property type="component" value="Unassembled WGS sequence"/>
</dbReference>
<reference evidence="2" key="1">
    <citation type="journal article" date="2019" name="Int. J. Syst. Evol. Microbiol.">
        <title>The Global Catalogue of Microorganisms (GCM) 10K type strain sequencing project: providing services to taxonomists for standard genome sequencing and annotation.</title>
        <authorList>
            <consortium name="The Broad Institute Genomics Platform"/>
            <consortium name="The Broad Institute Genome Sequencing Center for Infectious Disease"/>
            <person name="Wu L."/>
            <person name="Ma J."/>
        </authorList>
    </citation>
    <scope>NUCLEOTIDE SEQUENCE [LARGE SCALE GENOMIC DNA]</scope>
    <source>
        <strain evidence="2">JCM 13250</strain>
    </source>
</reference>
<name>A0ABP4XPC7_9ACTN</name>
<organism evidence="1 2">
    <name type="scientific">Luedemannella flava</name>
    <dbReference type="NCBI Taxonomy" id="349316"/>
    <lineage>
        <taxon>Bacteria</taxon>
        <taxon>Bacillati</taxon>
        <taxon>Actinomycetota</taxon>
        <taxon>Actinomycetes</taxon>
        <taxon>Micromonosporales</taxon>
        <taxon>Micromonosporaceae</taxon>
        <taxon>Luedemannella</taxon>
    </lineage>
</organism>
<proteinExistence type="predicted"/>
<evidence type="ECO:0000313" key="1">
    <source>
        <dbReference type="EMBL" id="GAA1789770.1"/>
    </source>
</evidence>